<organism evidence="1">
    <name type="scientific">viral metagenome</name>
    <dbReference type="NCBI Taxonomy" id="1070528"/>
    <lineage>
        <taxon>unclassified sequences</taxon>
        <taxon>metagenomes</taxon>
        <taxon>organismal metagenomes</taxon>
    </lineage>
</organism>
<accession>A0A6C0D3A9</accession>
<evidence type="ECO:0000313" key="1">
    <source>
        <dbReference type="EMBL" id="QHT10882.1"/>
    </source>
</evidence>
<proteinExistence type="predicted"/>
<name>A0A6C0D3A9_9ZZZZ</name>
<sequence>MDSVGKGINGVSVVEGLGTKSAEKDTSSIERRAVIDVGIGLDNPDELLARVVEVQLNLVGAGTDGLVTGELELLNEVLVGVLCHLSALIGIQEDVINVEGGSNKRLLVSLADRLCSCRCGSSKVLDGPQALTNRAEVEVNLYFVILYESLIPSLSGYLSAFSNRLTYYI</sequence>
<reference evidence="1" key="1">
    <citation type="journal article" date="2020" name="Nature">
        <title>Giant virus diversity and host interactions through global metagenomics.</title>
        <authorList>
            <person name="Schulz F."/>
            <person name="Roux S."/>
            <person name="Paez-Espino D."/>
            <person name="Jungbluth S."/>
            <person name="Walsh D.A."/>
            <person name="Denef V.J."/>
            <person name="McMahon K.D."/>
            <person name="Konstantinidis K.T."/>
            <person name="Eloe-Fadrosh E.A."/>
            <person name="Kyrpides N.C."/>
            <person name="Woyke T."/>
        </authorList>
    </citation>
    <scope>NUCLEOTIDE SEQUENCE</scope>
    <source>
        <strain evidence="1">GVMAG-M-3300023174-111</strain>
    </source>
</reference>
<dbReference type="EMBL" id="MN739530">
    <property type="protein sequence ID" value="QHT10882.1"/>
    <property type="molecule type" value="Genomic_DNA"/>
</dbReference>
<dbReference type="AlphaFoldDB" id="A0A6C0D3A9"/>
<protein>
    <submittedName>
        <fullName evidence="1">Uncharacterized protein</fullName>
    </submittedName>
</protein>